<proteinExistence type="predicted"/>
<dbReference type="InterPro" id="IPR036388">
    <property type="entry name" value="WH-like_DNA-bd_sf"/>
</dbReference>
<dbReference type="PANTHER" id="PTHR34580">
    <property type="match status" value="1"/>
</dbReference>
<keyword evidence="4" id="KW-1185">Reference proteome</keyword>
<dbReference type="EMBL" id="QTSU01000004">
    <property type="protein sequence ID" value="RDZ26294.1"/>
    <property type="molecule type" value="Genomic_DNA"/>
</dbReference>
<dbReference type="PROSITE" id="PS52050">
    <property type="entry name" value="WYL"/>
    <property type="match status" value="1"/>
</dbReference>
<dbReference type="Pfam" id="PF13280">
    <property type="entry name" value="WYL"/>
    <property type="match status" value="1"/>
</dbReference>
<gene>
    <name evidence="3" type="ORF">DX914_18695</name>
</gene>
<comment type="caution">
    <text evidence="3">The sequence shown here is derived from an EMBL/GenBank/DDBJ whole genome shotgun (WGS) entry which is preliminary data.</text>
</comment>
<feature type="domain" description="Helix-turn-helix type 11" evidence="1">
    <location>
        <begin position="6"/>
        <end position="59"/>
    </location>
</feature>
<evidence type="ECO:0000259" key="1">
    <source>
        <dbReference type="Pfam" id="PF08279"/>
    </source>
</evidence>
<sequence length="239" mass="26672">MSRTERLFDLIEALRRHRLPVPASALAEELGVSLRTIYRDVQTLNQLGAPVDGEAGVGYLLRPGSFLPPMNFAHDEIEALVLGARWVQRQDDAALAQAAGNALAKIAAAAPRDLRDAIAELGLWVSPSRAEPTDPNVPRKVREAMRSERKLRIRYTDGAGGGSERIVWPLALAFYDHARVVCAWCELREDFRHFRLDRIAELTVLEQPLPQRRSGLLKAMVAKLYGPWTTPAQREGEVH</sequence>
<dbReference type="RefSeq" id="WP_115861642.1">
    <property type="nucleotide sequence ID" value="NZ_QTSU01000004.1"/>
</dbReference>
<dbReference type="Pfam" id="PF08279">
    <property type="entry name" value="HTH_11"/>
    <property type="match status" value="1"/>
</dbReference>
<feature type="domain" description="WYL" evidence="2">
    <location>
        <begin position="139"/>
        <end position="204"/>
    </location>
</feature>
<evidence type="ECO:0000313" key="3">
    <source>
        <dbReference type="EMBL" id="RDZ26294.1"/>
    </source>
</evidence>
<dbReference type="OrthoDB" id="9807255at2"/>
<dbReference type="InterPro" id="IPR036390">
    <property type="entry name" value="WH_DNA-bd_sf"/>
</dbReference>
<evidence type="ECO:0000259" key="2">
    <source>
        <dbReference type="Pfam" id="PF13280"/>
    </source>
</evidence>
<protein>
    <submittedName>
        <fullName evidence="3">YafY family transcriptional regulator</fullName>
    </submittedName>
</protein>
<name>A0A371JXD4_9GAMM</name>
<dbReference type="InterPro" id="IPR051534">
    <property type="entry name" value="CBASS_pafABC_assoc_protein"/>
</dbReference>
<accession>A0A371JXD4</accession>
<dbReference type="InterPro" id="IPR013196">
    <property type="entry name" value="HTH_11"/>
</dbReference>
<reference evidence="3 4" key="1">
    <citation type="submission" date="2018-08" db="EMBL/GenBank/DDBJ databases">
        <title>Lysobacter sp. zong2l5, whole genome shotgun sequence.</title>
        <authorList>
            <person name="Zhang X."/>
            <person name="Feng G."/>
            <person name="Zhu H."/>
        </authorList>
    </citation>
    <scope>NUCLEOTIDE SEQUENCE [LARGE SCALE GENOMIC DNA]</scope>
    <source>
        <strain evidence="4">zong2l5</strain>
    </source>
</reference>
<dbReference type="SUPFAM" id="SSF46785">
    <property type="entry name" value="Winged helix' DNA-binding domain"/>
    <property type="match status" value="1"/>
</dbReference>
<dbReference type="Gene3D" id="1.10.10.10">
    <property type="entry name" value="Winged helix-like DNA-binding domain superfamily/Winged helix DNA-binding domain"/>
    <property type="match status" value="1"/>
</dbReference>
<dbReference type="PANTHER" id="PTHR34580:SF3">
    <property type="entry name" value="PROTEIN PAFB"/>
    <property type="match status" value="1"/>
</dbReference>
<dbReference type="Proteomes" id="UP000264492">
    <property type="component" value="Unassembled WGS sequence"/>
</dbReference>
<organism evidence="3 4">
    <name type="scientific">Lysobacter silvisoli</name>
    <dbReference type="NCBI Taxonomy" id="2293254"/>
    <lineage>
        <taxon>Bacteria</taxon>
        <taxon>Pseudomonadati</taxon>
        <taxon>Pseudomonadota</taxon>
        <taxon>Gammaproteobacteria</taxon>
        <taxon>Lysobacterales</taxon>
        <taxon>Lysobacteraceae</taxon>
        <taxon>Lysobacter</taxon>
    </lineage>
</organism>
<dbReference type="InterPro" id="IPR026881">
    <property type="entry name" value="WYL_dom"/>
</dbReference>
<dbReference type="AlphaFoldDB" id="A0A371JXD4"/>
<evidence type="ECO:0000313" key="4">
    <source>
        <dbReference type="Proteomes" id="UP000264492"/>
    </source>
</evidence>